<feature type="region of interest" description="Disordered" evidence="7">
    <location>
        <begin position="413"/>
        <end position="477"/>
    </location>
</feature>
<dbReference type="PANTHER" id="PTHR46239">
    <property type="entry name" value="DNA REPAIR PROTEIN RAD51 HOMOLOG 3 RAD51C"/>
    <property type="match status" value="1"/>
</dbReference>
<dbReference type="GO" id="GO:0000400">
    <property type="term" value="F:four-way junction DNA binding"/>
    <property type="evidence" value="ECO:0007669"/>
    <property type="project" value="TreeGrafter"/>
</dbReference>
<evidence type="ECO:0000259" key="8">
    <source>
        <dbReference type="PROSITE" id="PS50162"/>
    </source>
</evidence>
<keyword evidence="2" id="KW-0547">Nucleotide-binding</keyword>
<keyword evidence="4" id="KW-0067">ATP-binding</keyword>
<evidence type="ECO:0000256" key="5">
    <source>
        <dbReference type="ARBA" id="ARBA00023204"/>
    </source>
</evidence>
<dbReference type="PROSITE" id="PS50162">
    <property type="entry name" value="RECA_2"/>
    <property type="match status" value="1"/>
</dbReference>
<feature type="region of interest" description="Disordered" evidence="7">
    <location>
        <begin position="148"/>
        <end position="171"/>
    </location>
</feature>
<dbReference type="GO" id="GO:0008821">
    <property type="term" value="F:crossover junction DNA endonuclease activity"/>
    <property type="evidence" value="ECO:0007669"/>
    <property type="project" value="TreeGrafter"/>
</dbReference>
<protein>
    <recommendedName>
        <fullName evidence="8">RecA family profile 1 domain-containing protein</fullName>
    </recommendedName>
</protein>
<evidence type="ECO:0000256" key="3">
    <source>
        <dbReference type="ARBA" id="ARBA00022763"/>
    </source>
</evidence>
<dbReference type="GO" id="GO:0007131">
    <property type="term" value="P:reciprocal meiotic recombination"/>
    <property type="evidence" value="ECO:0007669"/>
    <property type="project" value="TreeGrafter"/>
</dbReference>
<dbReference type="AlphaFoldDB" id="A0A0F4ZLS6"/>
<dbReference type="InterPro" id="IPR027417">
    <property type="entry name" value="P-loop_NTPase"/>
</dbReference>
<feature type="compositionally biased region" description="Acidic residues" evidence="7">
    <location>
        <begin position="453"/>
        <end position="463"/>
    </location>
</feature>
<gene>
    <name evidence="9" type="ORF">TD95_004360</name>
</gene>
<comment type="caution">
    <text evidence="9">The sequence shown here is derived from an EMBL/GenBank/DDBJ whole genome shotgun (WGS) entry which is preliminary data.</text>
</comment>
<evidence type="ECO:0000256" key="4">
    <source>
        <dbReference type="ARBA" id="ARBA00022840"/>
    </source>
</evidence>
<feature type="compositionally biased region" description="Basic and acidic residues" evidence="7">
    <location>
        <begin position="148"/>
        <end position="162"/>
    </location>
</feature>
<dbReference type="SUPFAM" id="SSF52540">
    <property type="entry name" value="P-loop containing nucleoside triphosphate hydrolases"/>
    <property type="match status" value="1"/>
</dbReference>
<dbReference type="EMBL" id="LAEV01000251">
    <property type="protein sequence ID" value="KKA30788.1"/>
    <property type="molecule type" value="Genomic_DNA"/>
</dbReference>
<dbReference type="GO" id="GO:0033065">
    <property type="term" value="C:Rad51C-XRCC3 complex"/>
    <property type="evidence" value="ECO:0007669"/>
    <property type="project" value="TreeGrafter"/>
</dbReference>
<dbReference type="PANTHER" id="PTHR46239:SF1">
    <property type="entry name" value="DNA REPAIR PROTEIN RAD51 HOMOLOG 3"/>
    <property type="match status" value="1"/>
</dbReference>
<evidence type="ECO:0000313" key="10">
    <source>
        <dbReference type="Proteomes" id="UP000033483"/>
    </source>
</evidence>
<dbReference type="Gene3D" id="3.40.50.300">
    <property type="entry name" value="P-loop containing nucleotide triphosphate hydrolases"/>
    <property type="match status" value="1"/>
</dbReference>
<evidence type="ECO:0000256" key="7">
    <source>
        <dbReference type="SAM" id="MobiDB-lite"/>
    </source>
</evidence>
<evidence type="ECO:0000256" key="6">
    <source>
        <dbReference type="ARBA" id="ARBA00023242"/>
    </source>
</evidence>
<dbReference type="InterPro" id="IPR020588">
    <property type="entry name" value="RecA_ATP-bd"/>
</dbReference>
<sequence>MDLYHSIHDPDVASFEIPSDTHRLPTVSAIDALDGPDDICAANLTTGLAVLDGVLAADEALSQDREHSADQARGGLPLGQMTEVWGPPGVGKTTFGIQVAANALVDKHTVMWLLPLVLHLLHLRLRLRLLKALQPETDRLQTLVANVKAEKEDQNNGEGENHDYDDEEKEEELPEFDLTSAELAYYSCESLAQVIALIQRPNPALFPKDLTLFVIDGLATLINYTFPRPNGDTQKQFRGPKGILLRFSARPMFDVPRQLITWHTAQSPAAKRLQVLQLIVSSLQKLAATRNCAVLVLSQCVTKMDAGRGASLAPAINGTVWEQAMATRLVFFKDWFWKNDAKHEGRWQDPESFEEVVFVGVQKVQGKTMLDAMERMIGFHIQSTGLVAEDNIQRDDIDLGSTSKRKLRQTDFEVADSDEEEHWDNDFIDQIPRPSQWQGSEDLILDQKRHEDDGSEDEEDGDDETKRDQAYGVPGDVWSDYLLNNMQQTTVQCTANHATVGLEKEGQNQQAQEGRETGAT</sequence>
<feature type="domain" description="RecA family profile 1" evidence="8">
    <location>
        <begin position="40"/>
        <end position="300"/>
    </location>
</feature>
<keyword evidence="10" id="KW-1185">Reference proteome</keyword>
<keyword evidence="5" id="KW-0234">DNA repair</keyword>
<organism evidence="9 10">
    <name type="scientific">Thielaviopsis punctulata</name>
    <dbReference type="NCBI Taxonomy" id="72032"/>
    <lineage>
        <taxon>Eukaryota</taxon>
        <taxon>Fungi</taxon>
        <taxon>Dikarya</taxon>
        <taxon>Ascomycota</taxon>
        <taxon>Pezizomycotina</taxon>
        <taxon>Sordariomycetes</taxon>
        <taxon>Hypocreomycetidae</taxon>
        <taxon>Microascales</taxon>
        <taxon>Ceratocystidaceae</taxon>
        <taxon>Thielaviopsis</taxon>
    </lineage>
</organism>
<dbReference type="GO" id="GO:0005524">
    <property type="term" value="F:ATP binding"/>
    <property type="evidence" value="ECO:0007669"/>
    <property type="project" value="UniProtKB-KW"/>
</dbReference>
<keyword evidence="6" id="KW-0539">Nucleus</keyword>
<dbReference type="GO" id="GO:0000707">
    <property type="term" value="P:meiotic DNA recombinase assembly"/>
    <property type="evidence" value="ECO:0007669"/>
    <property type="project" value="TreeGrafter"/>
</dbReference>
<proteinExistence type="predicted"/>
<reference evidence="9 10" key="1">
    <citation type="submission" date="2015-03" db="EMBL/GenBank/DDBJ databases">
        <authorList>
            <person name="Radwan O."/>
            <person name="Al-Naeli F.A."/>
            <person name="Rendon G.A."/>
            <person name="Fields C."/>
        </authorList>
    </citation>
    <scope>NUCLEOTIDE SEQUENCE [LARGE SCALE GENOMIC DNA]</scope>
    <source>
        <strain evidence="9">CR-DP1</strain>
    </source>
</reference>
<dbReference type="Proteomes" id="UP000033483">
    <property type="component" value="Unassembled WGS sequence"/>
</dbReference>
<evidence type="ECO:0000256" key="1">
    <source>
        <dbReference type="ARBA" id="ARBA00004123"/>
    </source>
</evidence>
<accession>A0A0F4ZLS6</accession>
<dbReference type="GO" id="GO:0140664">
    <property type="term" value="F:ATP-dependent DNA damage sensor activity"/>
    <property type="evidence" value="ECO:0007669"/>
    <property type="project" value="InterPro"/>
</dbReference>
<dbReference type="GO" id="GO:0033063">
    <property type="term" value="C:Rad51B-Rad51C-Rad51D-XRCC2 complex"/>
    <property type="evidence" value="ECO:0007669"/>
    <property type="project" value="TreeGrafter"/>
</dbReference>
<dbReference type="InterPro" id="IPR052093">
    <property type="entry name" value="HR_Repair_Mediator"/>
</dbReference>
<keyword evidence="3" id="KW-0227">DNA damage</keyword>
<evidence type="ECO:0000313" key="9">
    <source>
        <dbReference type="EMBL" id="KKA30788.1"/>
    </source>
</evidence>
<dbReference type="GO" id="GO:0005657">
    <property type="term" value="C:replication fork"/>
    <property type="evidence" value="ECO:0007669"/>
    <property type="project" value="TreeGrafter"/>
</dbReference>
<name>A0A0F4ZLS6_9PEZI</name>
<feature type="compositionally biased region" description="Acidic residues" evidence="7">
    <location>
        <begin position="413"/>
        <end position="427"/>
    </location>
</feature>
<evidence type="ECO:0000256" key="2">
    <source>
        <dbReference type="ARBA" id="ARBA00022741"/>
    </source>
</evidence>
<comment type="subcellular location">
    <subcellularLocation>
        <location evidence="1">Nucleus</location>
    </subcellularLocation>
</comment>
<dbReference type="OrthoDB" id="5957327at2759"/>